<comment type="cofactor">
    <cofactor evidence="42">
        <name>Ca(2+)</name>
        <dbReference type="ChEBI" id="CHEBI:29108"/>
    </cofactor>
    <text evidence="42">Binds 1 Ca(2+) ion per subunit.</text>
</comment>
<keyword evidence="15 42" id="KW-0479">Metal-binding</keyword>
<keyword evidence="14" id="KW-0808">Transferase</keyword>
<evidence type="ECO:0000256" key="27">
    <source>
        <dbReference type="ARBA" id="ARBA00039019"/>
    </source>
</evidence>
<comment type="catalytic activity">
    <reaction evidence="37">
        <text>L-glutaminyl-[protein] + H2O = L-glutamyl-[protein] + NH4(+)</text>
        <dbReference type="Rhea" id="RHEA:16441"/>
        <dbReference type="Rhea" id="RHEA-COMP:10207"/>
        <dbReference type="Rhea" id="RHEA-COMP:10208"/>
        <dbReference type="ChEBI" id="CHEBI:15377"/>
        <dbReference type="ChEBI" id="CHEBI:28938"/>
        <dbReference type="ChEBI" id="CHEBI:29973"/>
        <dbReference type="ChEBI" id="CHEBI:30011"/>
        <dbReference type="EC" id="3.5.1.44"/>
    </reaction>
    <physiologicalReaction direction="left-to-right" evidence="37">
        <dbReference type="Rhea" id="RHEA:16442"/>
    </physiologicalReaction>
</comment>
<evidence type="ECO:0000256" key="4">
    <source>
        <dbReference type="ARBA" id="ARBA00004286"/>
    </source>
</evidence>
<keyword evidence="8" id="KW-0158">Chromosome</keyword>
<dbReference type="GO" id="GO:0005634">
    <property type="term" value="C:nucleus"/>
    <property type="evidence" value="ECO:0007669"/>
    <property type="project" value="UniProtKB-SubCell"/>
</dbReference>
<keyword evidence="9" id="KW-1003">Cell membrane</keyword>
<dbReference type="GO" id="GO:0008233">
    <property type="term" value="F:peptidase activity"/>
    <property type="evidence" value="ECO:0007669"/>
    <property type="project" value="UniProtKB-KW"/>
</dbReference>
<dbReference type="Gene3D" id="3.90.260.10">
    <property type="entry name" value="Transglutaminase-like"/>
    <property type="match status" value="1"/>
</dbReference>
<evidence type="ECO:0000256" key="24">
    <source>
        <dbReference type="ARBA" id="ARBA00024222"/>
    </source>
</evidence>
<keyword evidence="11" id="KW-0964">Secreted</keyword>
<dbReference type="InParanoid" id="H3D373"/>
<evidence type="ECO:0000256" key="19">
    <source>
        <dbReference type="ARBA" id="ARBA00023128"/>
    </source>
</evidence>
<dbReference type="GeneTree" id="ENSGT01050000244866"/>
<feature type="binding site" evidence="42">
    <location>
        <position position="391"/>
    </location>
    <ligand>
        <name>Ca(2+)</name>
        <dbReference type="ChEBI" id="CHEBI:29108"/>
    </ligand>
</feature>
<dbReference type="InterPro" id="IPR013808">
    <property type="entry name" value="Transglutaminase_AS"/>
</dbReference>
<evidence type="ECO:0000256" key="12">
    <source>
        <dbReference type="ARBA" id="ARBA00022530"/>
    </source>
</evidence>
<proteinExistence type="inferred from homology"/>
<feature type="binding site" evidence="42">
    <location>
        <position position="389"/>
    </location>
    <ligand>
        <name>Ca(2+)</name>
        <dbReference type="ChEBI" id="CHEBI:29108"/>
    </ligand>
</feature>
<feature type="active site" evidence="41">
    <location>
        <position position="268"/>
    </location>
</feature>
<keyword evidence="20" id="KW-0342">GTP-binding</keyword>
<evidence type="ECO:0000256" key="6">
    <source>
        <dbReference type="ARBA" id="ARBA00004514"/>
    </source>
</evidence>
<dbReference type="STRING" id="99883.ENSTNIP00000014961"/>
<feature type="active site" evidence="41">
    <location>
        <position position="349"/>
    </location>
</feature>
<evidence type="ECO:0000256" key="34">
    <source>
        <dbReference type="ARBA" id="ARBA00042912"/>
    </source>
</evidence>
<dbReference type="GO" id="GO:0005886">
    <property type="term" value="C:plasma membrane"/>
    <property type="evidence" value="ECO:0007669"/>
    <property type="project" value="UniProtKB-SubCell"/>
</dbReference>
<dbReference type="GO" id="GO:0005739">
    <property type="term" value="C:mitochondrion"/>
    <property type="evidence" value="ECO:0007669"/>
    <property type="project" value="UniProtKB-SubCell"/>
</dbReference>
<evidence type="ECO:0000256" key="10">
    <source>
        <dbReference type="ARBA" id="ARBA00022490"/>
    </source>
</evidence>
<keyword evidence="22" id="KW-0539">Nucleus</keyword>
<reference evidence="46" key="1">
    <citation type="journal article" date="2004" name="Nature">
        <title>Genome duplication in the teleost fish Tetraodon nigroviridis reveals the early vertebrate proto-karyotype.</title>
        <authorList>
            <person name="Jaillon O."/>
            <person name="Aury J.-M."/>
            <person name="Brunet F."/>
            <person name="Petit J.-L."/>
            <person name="Stange-Thomann N."/>
            <person name="Mauceli E."/>
            <person name="Bouneau L."/>
            <person name="Fischer C."/>
            <person name="Ozouf-Costaz C."/>
            <person name="Bernot A."/>
            <person name="Nicaud S."/>
            <person name="Jaffe D."/>
            <person name="Fisher S."/>
            <person name="Lutfalla G."/>
            <person name="Dossat C."/>
            <person name="Segurens B."/>
            <person name="Dasilva C."/>
            <person name="Salanoubat M."/>
            <person name="Levy M."/>
            <person name="Boudet N."/>
            <person name="Castellano S."/>
            <person name="Anthouard V."/>
            <person name="Jubin C."/>
            <person name="Castelli V."/>
            <person name="Katinka M."/>
            <person name="Vacherie B."/>
            <person name="Biemont C."/>
            <person name="Skalli Z."/>
            <person name="Cattolico L."/>
            <person name="Poulain J."/>
            <person name="De Berardinis V."/>
            <person name="Cruaud C."/>
            <person name="Duprat S."/>
            <person name="Brottier P."/>
            <person name="Coutanceau J.-P."/>
            <person name="Gouzy J."/>
            <person name="Parra G."/>
            <person name="Lardier G."/>
            <person name="Chapple C."/>
            <person name="McKernan K.J."/>
            <person name="McEwan P."/>
            <person name="Bosak S."/>
            <person name="Kellis M."/>
            <person name="Volff J.-N."/>
            <person name="Guigo R."/>
            <person name="Zody M.C."/>
            <person name="Mesirov J."/>
            <person name="Lindblad-Toh K."/>
            <person name="Birren B."/>
            <person name="Nusbaum C."/>
            <person name="Kahn D."/>
            <person name="Robinson-Rechavi M."/>
            <person name="Laudet V."/>
            <person name="Schachter V."/>
            <person name="Quetier F."/>
            <person name="Saurin W."/>
            <person name="Scarpelli C."/>
            <person name="Wincker P."/>
            <person name="Lander E.S."/>
            <person name="Weissenbach J."/>
            <person name="Roest Crollius H."/>
        </authorList>
    </citation>
    <scope>NUCLEOTIDE SEQUENCE [LARGE SCALE GENOMIC DNA]</scope>
</reference>
<evidence type="ECO:0000256" key="41">
    <source>
        <dbReference type="PIRSR" id="PIRSR000459-1"/>
    </source>
</evidence>
<reference evidence="45" key="3">
    <citation type="submission" date="2025-09" db="UniProtKB">
        <authorList>
            <consortium name="Ensembl"/>
        </authorList>
    </citation>
    <scope>IDENTIFICATION</scope>
</reference>
<dbReference type="Pfam" id="PF01841">
    <property type="entry name" value="Transglut_core"/>
    <property type="match status" value="1"/>
</dbReference>
<evidence type="ECO:0000256" key="39">
    <source>
        <dbReference type="ARBA" id="ARBA00048230"/>
    </source>
</evidence>
<feature type="domain" description="Transglutaminase-like" evidence="44">
    <location>
        <begin position="260"/>
        <end position="352"/>
    </location>
</feature>
<evidence type="ECO:0000256" key="29">
    <source>
        <dbReference type="ARBA" id="ARBA00041650"/>
    </source>
</evidence>
<dbReference type="PROSITE" id="PS00547">
    <property type="entry name" value="TRANSGLUTAMINASES"/>
    <property type="match status" value="1"/>
</dbReference>
<feature type="binding site" evidence="42">
    <location>
        <position position="438"/>
    </location>
    <ligand>
        <name>Ca(2+)</name>
        <dbReference type="ChEBI" id="CHEBI:29108"/>
    </ligand>
</feature>
<evidence type="ECO:0000256" key="30">
    <source>
        <dbReference type="ARBA" id="ARBA00041677"/>
    </source>
</evidence>
<dbReference type="InterPro" id="IPR023608">
    <property type="entry name" value="Transglutaminase_animal"/>
</dbReference>
<comment type="catalytic activity">
    <reaction evidence="26">
        <text>L-glutaminyl-[protein] + L-lysyl-[protein] = [protein]-L-lysyl-N(6)-5-L-glutamyl-[protein] + NH4(+)</text>
        <dbReference type="Rhea" id="RHEA:54816"/>
        <dbReference type="Rhea" id="RHEA-COMP:9752"/>
        <dbReference type="Rhea" id="RHEA-COMP:10207"/>
        <dbReference type="Rhea" id="RHEA-COMP:14005"/>
        <dbReference type="ChEBI" id="CHEBI:28938"/>
        <dbReference type="ChEBI" id="CHEBI:29969"/>
        <dbReference type="ChEBI" id="CHEBI:30011"/>
        <dbReference type="ChEBI" id="CHEBI:138370"/>
        <dbReference type="EC" id="2.3.2.13"/>
    </reaction>
    <physiologicalReaction direction="left-to-right" evidence="26">
        <dbReference type="Rhea" id="RHEA:54817"/>
    </physiologicalReaction>
</comment>
<evidence type="ECO:0000256" key="15">
    <source>
        <dbReference type="ARBA" id="ARBA00022723"/>
    </source>
</evidence>
<keyword evidence="13" id="KW-0645">Protease</keyword>
<dbReference type="AlphaFoldDB" id="H3D373"/>
<dbReference type="InterPro" id="IPR038765">
    <property type="entry name" value="Papain-like_cys_pep_sf"/>
</dbReference>
<evidence type="ECO:0000256" key="13">
    <source>
        <dbReference type="ARBA" id="ARBA00022670"/>
    </source>
</evidence>
<comment type="subcellular location">
    <subcellularLocation>
        <location evidence="3">Cell membrane</location>
    </subcellularLocation>
    <subcellularLocation>
        <location evidence="4">Chromosome</location>
    </subcellularLocation>
    <subcellularLocation>
        <location evidence="6">Cytoplasm</location>
        <location evidence="6">Cytosol</location>
    </subcellularLocation>
    <subcellularLocation>
        <location evidence="2">Mitochondrion</location>
    </subcellularLocation>
    <subcellularLocation>
        <location evidence="1">Nucleus</location>
    </subcellularLocation>
    <subcellularLocation>
        <location evidence="5">Secreted</location>
        <location evidence="5">Extracellular space</location>
        <location evidence="5">Extracellular matrix</location>
    </subcellularLocation>
</comment>
<dbReference type="Pfam" id="PF00927">
    <property type="entry name" value="Transglut_C"/>
    <property type="match status" value="2"/>
</dbReference>
<evidence type="ECO:0000256" key="31">
    <source>
        <dbReference type="ARBA" id="ARBA00042099"/>
    </source>
</evidence>
<evidence type="ECO:0000256" key="40">
    <source>
        <dbReference type="ARBA" id="ARBA00048365"/>
    </source>
</evidence>
<evidence type="ECO:0000256" key="36">
    <source>
        <dbReference type="ARBA" id="ARBA00043138"/>
    </source>
</evidence>
<evidence type="ECO:0000256" key="32">
    <source>
        <dbReference type="ARBA" id="ARBA00042105"/>
    </source>
</evidence>
<comment type="similarity">
    <text evidence="7">Belongs to the transglutaminase superfamily. Transglutaminase family.</text>
</comment>
<comment type="catalytic activity">
    <reaction evidence="40">
        <text>L-glutaminyl-[protein] + dopamine = 5-dopaminyl-L-glutamyl-[protein] + NH4(+)</text>
        <dbReference type="Rhea" id="RHEA:66556"/>
        <dbReference type="Rhea" id="RHEA-COMP:10207"/>
        <dbReference type="Rhea" id="RHEA-COMP:17053"/>
        <dbReference type="ChEBI" id="CHEBI:28938"/>
        <dbReference type="ChEBI" id="CHEBI:30011"/>
        <dbReference type="ChEBI" id="CHEBI:59905"/>
        <dbReference type="ChEBI" id="CHEBI:167175"/>
    </reaction>
    <physiologicalReaction direction="left-to-right" evidence="40">
        <dbReference type="Rhea" id="RHEA:66557"/>
    </physiologicalReaction>
</comment>
<evidence type="ECO:0000256" key="11">
    <source>
        <dbReference type="ARBA" id="ARBA00022525"/>
    </source>
</evidence>
<dbReference type="OMA" id="VGEWGEF"/>
<dbReference type="GO" id="GO:0005525">
    <property type="term" value="F:GTP binding"/>
    <property type="evidence" value="ECO:0007669"/>
    <property type="project" value="UniProtKB-KW"/>
</dbReference>
<evidence type="ECO:0000256" key="35">
    <source>
        <dbReference type="ARBA" id="ARBA00043104"/>
    </source>
</evidence>
<evidence type="ECO:0000256" key="9">
    <source>
        <dbReference type="ARBA" id="ARBA00022475"/>
    </source>
</evidence>
<keyword evidence="10" id="KW-0963">Cytoplasm</keyword>
<evidence type="ECO:0000256" key="26">
    <source>
        <dbReference type="ARBA" id="ARBA00036876"/>
    </source>
</evidence>
<keyword evidence="46" id="KW-1185">Reference proteome</keyword>
<evidence type="ECO:0000256" key="25">
    <source>
        <dbReference type="ARBA" id="ARBA00036377"/>
    </source>
</evidence>
<evidence type="ECO:0000259" key="44">
    <source>
        <dbReference type="SMART" id="SM00460"/>
    </source>
</evidence>
<evidence type="ECO:0000256" key="21">
    <source>
        <dbReference type="ARBA" id="ARBA00023136"/>
    </source>
</evidence>
<dbReference type="Proteomes" id="UP000007303">
    <property type="component" value="Unassembled WGS sequence"/>
</dbReference>
<dbReference type="SUPFAM" id="SSF81296">
    <property type="entry name" value="E set domains"/>
    <property type="match status" value="1"/>
</dbReference>
<evidence type="ECO:0000256" key="8">
    <source>
        <dbReference type="ARBA" id="ARBA00022454"/>
    </source>
</evidence>
<keyword evidence="16" id="KW-0547">Nucleotide-binding</keyword>
<evidence type="ECO:0000313" key="46">
    <source>
        <dbReference type="Proteomes" id="UP000007303"/>
    </source>
</evidence>
<evidence type="ECO:0000256" key="16">
    <source>
        <dbReference type="ARBA" id="ARBA00022741"/>
    </source>
</evidence>
<organism evidence="45 46">
    <name type="scientific">Tetraodon nigroviridis</name>
    <name type="common">Spotted green pufferfish</name>
    <name type="synonym">Chelonodon nigroviridis</name>
    <dbReference type="NCBI Taxonomy" id="99883"/>
    <lineage>
        <taxon>Eukaryota</taxon>
        <taxon>Metazoa</taxon>
        <taxon>Chordata</taxon>
        <taxon>Craniata</taxon>
        <taxon>Vertebrata</taxon>
        <taxon>Euteleostomi</taxon>
        <taxon>Actinopterygii</taxon>
        <taxon>Neopterygii</taxon>
        <taxon>Teleostei</taxon>
        <taxon>Neoteleostei</taxon>
        <taxon>Acanthomorphata</taxon>
        <taxon>Eupercaria</taxon>
        <taxon>Tetraodontiformes</taxon>
        <taxon>Tetradontoidea</taxon>
        <taxon>Tetraodontidae</taxon>
        <taxon>Tetraodon</taxon>
    </lineage>
</organism>
<evidence type="ECO:0000256" key="3">
    <source>
        <dbReference type="ARBA" id="ARBA00004236"/>
    </source>
</evidence>
<keyword evidence="12" id="KW-0272">Extracellular matrix</keyword>
<dbReference type="GO" id="GO:0050568">
    <property type="term" value="F:protein-glutamine glutaminase activity"/>
    <property type="evidence" value="ECO:0007669"/>
    <property type="project" value="UniProtKB-EC"/>
</dbReference>
<feature type="region of interest" description="Disordered" evidence="43">
    <location>
        <begin position="53"/>
        <end position="91"/>
    </location>
</feature>
<sequence length="677" mass="74703">VSDMERCDLNIKTNNTDHRTDRYGDKRLVVRRGQPFTLFFLLKPGSTALKPSETSFTVQTGPLPQKKSNTKVSFGLSGSTPDTEWRASATDGPSEKTVCVSITSAPTAPVGLYALSVKLEGQKTKLGEFVLLFNAWCLRDAVYMRSETKRQEYVLSQHGQIFRGTSKRIKGTPWSYGQFDPDILDICLKILDANPKFVSDADQDCSARRDPVYVTRVLSAMINSNDDMGVLVGQWSDFTDGVHPGSWTGSADILRRWAESGPVCYGQCWVFAAVACTVSRALGIPCRVVTNFGSAHDSNANLIIENLYDEDGEDFLGYDSIWWNFHVWVESWMTRPDLGPDFDGWQTSDPTPQETSEGVYCCGPAPVRAIKEGELTVKYDAPFIFAEVNADVVDLVRLKDGKTVRIGGSTKSVGQFISTKAVGSDERHDITHQYKYPEGSEEERQVYEKAQHHNKLQKRGEEPGLRLKIKLVDSVVVGWDFEVFAVLTNNCMEARTCSFLFFARTVSYNGKLGDTCGVISEKVEVPPGGEKRLSLRLEYQSYGSKLTSDRLIQLSAVAMDKNSMDFQKAEKNIVLDDPDIQIKLVGEARAKGLLTAELTLVNSLPEVLKDCSFTLEGVGLTEGGALTHSIGDVGPGQEARASVQLCPSRAGATVLLVNFHSDKLTNVRSFINVVIGE</sequence>
<dbReference type="SUPFAM" id="SSF49309">
    <property type="entry name" value="Transglutaminase, two C-terminal domains"/>
    <property type="match status" value="2"/>
</dbReference>
<dbReference type="EC" id="2.3.2.13" evidence="24"/>
<dbReference type="Gene3D" id="2.60.40.10">
    <property type="entry name" value="Immunoglobulins"/>
    <property type="match status" value="3"/>
</dbReference>
<evidence type="ECO:0000256" key="17">
    <source>
        <dbReference type="ARBA" id="ARBA00022801"/>
    </source>
</evidence>
<name>H3D373_TETNG</name>
<dbReference type="Ensembl" id="ENSTNIT00000015163.1">
    <property type="protein sequence ID" value="ENSTNIP00000014961.1"/>
    <property type="gene ID" value="ENSTNIG00000012000.1"/>
</dbReference>
<evidence type="ECO:0000256" key="20">
    <source>
        <dbReference type="ARBA" id="ARBA00023134"/>
    </source>
</evidence>
<comment type="catalytic activity">
    <reaction evidence="39">
        <text>L-glutaminyl-[protein] + (R)-noradrenaline = 5-(R)-noradrenalinyl-L-glutamyl-[protein] + NH4(+)</text>
        <dbReference type="Rhea" id="RHEA:66560"/>
        <dbReference type="Rhea" id="RHEA-COMP:10207"/>
        <dbReference type="Rhea" id="RHEA-COMP:17054"/>
        <dbReference type="ChEBI" id="CHEBI:28938"/>
        <dbReference type="ChEBI" id="CHEBI:30011"/>
        <dbReference type="ChEBI" id="CHEBI:72587"/>
        <dbReference type="ChEBI" id="CHEBI:167178"/>
    </reaction>
    <physiologicalReaction direction="left-to-right" evidence="39">
        <dbReference type="Rhea" id="RHEA:66561"/>
    </physiologicalReaction>
</comment>
<keyword evidence="21" id="KW-0472">Membrane</keyword>
<dbReference type="GO" id="GO:0007399">
    <property type="term" value="P:nervous system development"/>
    <property type="evidence" value="ECO:0007669"/>
    <property type="project" value="UniProtKB-ARBA"/>
</dbReference>
<dbReference type="PANTHER" id="PTHR11590">
    <property type="entry name" value="PROTEIN-GLUTAMINE GAMMA-GLUTAMYLTRANSFERASE"/>
    <property type="match status" value="1"/>
</dbReference>
<dbReference type="HOGENOM" id="CLU_013435_1_0_1"/>
<evidence type="ECO:0000256" key="43">
    <source>
        <dbReference type="SAM" id="MobiDB-lite"/>
    </source>
</evidence>
<keyword evidence="17" id="KW-0378">Hydrolase</keyword>
<evidence type="ECO:0000256" key="22">
    <source>
        <dbReference type="ARBA" id="ARBA00023242"/>
    </source>
</evidence>
<dbReference type="InterPro" id="IPR036238">
    <property type="entry name" value="Transglutaminase_C_sf"/>
</dbReference>
<dbReference type="GO" id="GO:0005829">
    <property type="term" value="C:cytosol"/>
    <property type="evidence" value="ECO:0007669"/>
    <property type="project" value="UniProtKB-SubCell"/>
</dbReference>
<dbReference type="InterPro" id="IPR002931">
    <property type="entry name" value="Transglutaminase-like"/>
</dbReference>
<comment type="catalytic activity">
    <reaction evidence="25">
        <text>L-glutaminyl-[protein] + serotonin = 5-serotonyl-L-glutamyl-[protein] + NH4(+)</text>
        <dbReference type="Rhea" id="RHEA:66552"/>
        <dbReference type="Rhea" id="RHEA-COMP:10207"/>
        <dbReference type="Rhea" id="RHEA-COMP:17052"/>
        <dbReference type="ChEBI" id="CHEBI:28938"/>
        <dbReference type="ChEBI" id="CHEBI:30011"/>
        <dbReference type="ChEBI" id="CHEBI:167174"/>
        <dbReference type="ChEBI" id="CHEBI:350546"/>
    </reaction>
    <physiologicalReaction direction="left-to-right" evidence="25">
        <dbReference type="Rhea" id="RHEA:66553"/>
    </physiologicalReaction>
</comment>
<evidence type="ECO:0000256" key="1">
    <source>
        <dbReference type="ARBA" id="ARBA00004123"/>
    </source>
</evidence>
<evidence type="ECO:0000256" key="14">
    <source>
        <dbReference type="ARBA" id="ARBA00022679"/>
    </source>
</evidence>
<dbReference type="GO" id="GO:0003810">
    <property type="term" value="F:protein-glutamine gamma-glutamyltransferase activity"/>
    <property type="evidence" value="ECO:0007669"/>
    <property type="project" value="UniProtKB-EC"/>
</dbReference>
<evidence type="ECO:0000256" key="33">
    <source>
        <dbReference type="ARBA" id="ARBA00042239"/>
    </source>
</evidence>
<feature type="compositionally biased region" description="Polar residues" evidence="43">
    <location>
        <begin position="53"/>
        <end position="82"/>
    </location>
</feature>
<keyword evidence="19" id="KW-0496">Mitochondrion</keyword>
<evidence type="ECO:0000256" key="38">
    <source>
        <dbReference type="ARBA" id="ARBA00047876"/>
    </source>
</evidence>
<dbReference type="InterPro" id="IPR008958">
    <property type="entry name" value="Transglutaminase_C"/>
</dbReference>
<evidence type="ECO:0000256" key="18">
    <source>
        <dbReference type="ARBA" id="ARBA00022837"/>
    </source>
</evidence>
<dbReference type="InterPro" id="IPR001102">
    <property type="entry name" value="Transglutaminase_N"/>
</dbReference>
<dbReference type="GO" id="GO:0006508">
    <property type="term" value="P:proteolysis"/>
    <property type="evidence" value="ECO:0007669"/>
    <property type="project" value="UniProtKB-KW"/>
</dbReference>
<dbReference type="InterPro" id="IPR013783">
    <property type="entry name" value="Ig-like_fold"/>
</dbReference>
<dbReference type="SMART" id="SM00460">
    <property type="entry name" value="TGc"/>
    <property type="match status" value="1"/>
</dbReference>
<evidence type="ECO:0000313" key="45">
    <source>
        <dbReference type="Ensembl" id="ENSTNIP00000014961.1"/>
    </source>
</evidence>
<comment type="catalytic activity">
    <reaction evidence="38">
        <text>L-glutaminyl-[protein] + histamine = 5-histaminyl-L-glutamyl-[protein] + NH4(+)</text>
        <dbReference type="Rhea" id="RHEA:66564"/>
        <dbReference type="Rhea" id="RHEA-COMP:10207"/>
        <dbReference type="Rhea" id="RHEA-COMP:17056"/>
        <dbReference type="ChEBI" id="CHEBI:28938"/>
        <dbReference type="ChEBI" id="CHEBI:30011"/>
        <dbReference type="ChEBI" id="CHEBI:58432"/>
        <dbReference type="ChEBI" id="CHEBI:167179"/>
    </reaction>
    <physiologicalReaction direction="left-to-right" evidence="38">
        <dbReference type="Rhea" id="RHEA:66565"/>
    </physiologicalReaction>
</comment>
<dbReference type="InterPro" id="IPR050779">
    <property type="entry name" value="Transglutaminase"/>
</dbReference>
<dbReference type="InterPro" id="IPR014756">
    <property type="entry name" value="Ig_E-set"/>
</dbReference>
<dbReference type="GO" id="GO:0046872">
    <property type="term" value="F:metal ion binding"/>
    <property type="evidence" value="ECO:0007669"/>
    <property type="project" value="UniProtKB-KW"/>
</dbReference>
<evidence type="ECO:0000256" key="7">
    <source>
        <dbReference type="ARBA" id="ARBA00005968"/>
    </source>
</evidence>
<protein>
    <recommendedName>
        <fullName evidence="28">Protein-glutamine gamma-glutamyltransferase 2</fullName>
        <ecNumber evidence="24">2.3.2.13</ecNumber>
        <ecNumber evidence="27">3.5.1.44</ecNumber>
    </recommendedName>
    <alternativeName>
        <fullName evidence="31">Isopeptidase TGM2</fullName>
    </alternativeName>
    <alternativeName>
        <fullName evidence="33">Protein-glutamine deamidase TGM2</fullName>
    </alternativeName>
    <alternativeName>
        <fullName evidence="32">Protein-glutamine dopaminyltransferase TGM2</fullName>
    </alternativeName>
    <alternativeName>
        <fullName evidence="35">Protein-glutamine histaminyltransferase TGM2</fullName>
    </alternativeName>
    <alternativeName>
        <fullName evidence="36">Protein-glutamine noradrenalinyltransferase TGM2</fullName>
    </alternativeName>
    <alternativeName>
        <fullName evidence="34">Protein-glutamine serotonyltransferase TGM2</fullName>
    </alternativeName>
    <alternativeName>
        <fullName evidence="30">Tissue transglutaminase</fullName>
    </alternativeName>
    <alternativeName>
        <fullName evidence="29">Transglutaminase-2</fullName>
    </alternativeName>
</protein>
<evidence type="ECO:0000256" key="37">
    <source>
        <dbReference type="ARBA" id="ARBA00047868"/>
    </source>
</evidence>
<dbReference type="EC" id="3.5.1.44" evidence="27"/>
<dbReference type="PIRSF" id="PIRSF000459">
    <property type="entry name" value="TGM_EBP42"/>
    <property type="match status" value="1"/>
</dbReference>
<dbReference type="PANTHER" id="PTHR11590:SF6">
    <property type="entry name" value="PROTEIN-GLUTAMINE GAMMA-GLUTAMYLTRANSFERASE 2"/>
    <property type="match status" value="1"/>
</dbReference>
<feature type="active site" evidence="41">
    <location>
        <position position="326"/>
    </location>
</feature>
<evidence type="ECO:0000256" key="42">
    <source>
        <dbReference type="PIRSR" id="PIRSR000459-2"/>
    </source>
</evidence>
<dbReference type="InterPro" id="IPR036985">
    <property type="entry name" value="Transglutaminase-like_sf"/>
</dbReference>
<evidence type="ECO:0000256" key="28">
    <source>
        <dbReference type="ARBA" id="ARBA00040561"/>
    </source>
</evidence>
<dbReference type="FunFam" id="3.90.260.10:FF:000001">
    <property type="entry name" value="Protein-glutamine gamma-glutamyltransferase 2"/>
    <property type="match status" value="1"/>
</dbReference>
<accession>H3D373</accession>
<dbReference type="FunFam" id="2.60.40.10:FF:000090">
    <property type="entry name" value="Protein-glutamine gamma-glutamyltransferase 2"/>
    <property type="match status" value="1"/>
</dbReference>
<dbReference type="SUPFAM" id="SSF54001">
    <property type="entry name" value="Cysteine proteinases"/>
    <property type="match status" value="1"/>
</dbReference>
<evidence type="ECO:0000256" key="2">
    <source>
        <dbReference type="ARBA" id="ARBA00004173"/>
    </source>
</evidence>
<keyword evidence="18 42" id="KW-0106">Calcium</keyword>
<evidence type="ECO:0000256" key="5">
    <source>
        <dbReference type="ARBA" id="ARBA00004498"/>
    </source>
</evidence>
<dbReference type="Pfam" id="PF00868">
    <property type="entry name" value="Transglut_N"/>
    <property type="match status" value="1"/>
</dbReference>
<keyword evidence="23" id="KW-0012">Acyltransferase</keyword>
<evidence type="ECO:0000256" key="23">
    <source>
        <dbReference type="ARBA" id="ARBA00023315"/>
    </source>
</evidence>
<reference evidence="45" key="2">
    <citation type="submission" date="2025-08" db="UniProtKB">
        <authorList>
            <consortium name="Ensembl"/>
        </authorList>
    </citation>
    <scope>IDENTIFICATION</scope>
</reference>
<feature type="binding site" evidence="42">
    <location>
        <position position="443"/>
    </location>
    <ligand>
        <name>Ca(2+)</name>
        <dbReference type="ChEBI" id="CHEBI:29108"/>
    </ligand>
</feature>
<dbReference type="GO" id="GO:0005694">
    <property type="term" value="C:chromosome"/>
    <property type="evidence" value="ECO:0007669"/>
    <property type="project" value="UniProtKB-SubCell"/>
</dbReference>